<protein>
    <submittedName>
        <fullName evidence="1">Uncharacterized protein</fullName>
    </submittedName>
</protein>
<sequence>MAISAMCGDLVVESATTGGESVPFPWRIWIWFVCGRGDGGAGSVDLSASLRARCLDQMVVIADLGAQLFWGISNK</sequence>
<name>A0A2T7DPH3_9POAL</name>
<dbReference type="Gramene" id="PUZ57488">
    <property type="protein sequence ID" value="PUZ57488"/>
    <property type="gene ID" value="GQ55_5G435900"/>
</dbReference>
<evidence type="ECO:0000313" key="1">
    <source>
        <dbReference type="EMBL" id="PUZ57488.1"/>
    </source>
</evidence>
<evidence type="ECO:0000313" key="2">
    <source>
        <dbReference type="Proteomes" id="UP000244336"/>
    </source>
</evidence>
<gene>
    <name evidence="1" type="ORF">GQ55_5G435900</name>
</gene>
<keyword evidence="2" id="KW-1185">Reference proteome</keyword>
<organism evidence="1 2">
    <name type="scientific">Panicum hallii var. hallii</name>
    <dbReference type="NCBI Taxonomy" id="1504633"/>
    <lineage>
        <taxon>Eukaryota</taxon>
        <taxon>Viridiplantae</taxon>
        <taxon>Streptophyta</taxon>
        <taxon>Embryophyta</taxon>
        <taxon>Tracheophyta</taxon>
        <taxon>Spermatophyta</taxon>
        <taxon>Magnoliopsida</taxon>
        <taxon>Liliopsida</taxon>
        <taxon>Poales</taxon>
        <taxon>Poaceae</taxon>
        <taxon>PACMAD clade</taxon>
        <taxon>Panicoideae</taxon>
        <taxon>Panicodae</taxon>
        <taxon>Paniceae</taxon>
        <taxon>Panicinae</taxon>
        <taxon>Panicum</taxon>
        <taxon>Panicum sect. Panicum</taxon>
    </lineage>
</organism>
<reference evidence="1 2" key="1">
    <citation type="submission" date="2018-04" db="EMBL/GenBank/DDBJ databases">
        <title>WGS assembly of Panicum hallii var. hallii HAL2.</title>
        <authorList>
            <person name="Lovell J."/>
            <person name="Jenkins J."/>
            <person name="Lowry D."/>
            <person name="Mamidi S."/>
            <person name="Sreedasyam A."/>
            <person name="Weng X."/>
            <person name="Barry K."/>
            <person name="Bonette J."/>
            <person name="Campitelli B."/>
            <person name="Daum C."/>
            <person name="Gordon S."/>
            <person name="Gould B."/>
            <person name="Lipzen A."/>
            <person name="MacQueen A."/>
            <person name="Palacio-Mejia J."/>
            <person name="Plott C."/>
            <person name="Shakirov E."/>
            <person name="Shu S."/>
            <person name="Yoshinaga Y."/>
            <person name="Zane M."/>
            <person name="Rokhsar D."/>
            <person name="Grimwood J."/>
            <person name="Schmutz J."/>
            <person name="Juenger T."/>
        </authorList>
    </citation>
    <scope>NUCLEOTIDE SEQUENCE [LARGE SCALE GENOMIC DNA]</scope>
    <source>
        <strain evidence="2">cv. HAL2</strain>
    </source>
</reference>
<proteinExistence type="predicted"/>
<accession>A0A2T7DPH3</accession>
<dbReference type="EMBL" id="CM009753">
    <property type="protein sequence ID" value="PUZ57488.1"/>
    <property type="molecule type" value="Genomic_DNA"/>
</dbReference>
<dbReference type="AlphaFoldDB" id="A0A2T7DPH3"/>
<dbReference type="Proteomes" id="UP000244336">
    <property type="component" value="Chromosome 5"/>
</dbReference>